<dbReference type="PANTHER" id="PTHR24369:SF210">
    <property type="entry name" value="CHAOPTIN-RELATED"/>
    <property type="match status" value="1"/>
</dbReference>
<feature type="compositionally biased region" description="Basic residues" evidence="4">
    <location>
        <begin position="23"/>
        <end position="39"/>
    </location>
</feature>
<dbReference type="InterPro" id="IPR032675">
    <property type="entry name" value="LRR_dom_sf"/>
</dbReference>
<comment type="caution">
    <text evidence="7">The sequence shown here is derived from an EMBL/GenBank/DDBJ whole genome shotgun (WGS) entry which is preliminary data.</text>
</comment>
<dbReference type="Proteomes" id="UP000034805">
    <property type="component" value="Unassembled WGS sequence"/>
</dbReference>
<evidence type="ECO:0000313" key="8">
    <source>
        <dbReference type="Proteomes" id="UP000034805"/>
    </source>
</evidence>
<protein>
    <recommendedName>
        <fullName evidence="6">LRRCT domain-containing protein</fullName>
    </recommendedName>
</protein>
<dbReference type="SMART" id="SM00082">
    <property type="entry name" value="LRRCT"/>
    <property type="match status" value="1"/>
</dbReference>
<evidence type="ECO:0000313" key="7">
    <source>
        <dbReference type="EMBL" id="KPP57916.1"/>
    </source>
</evidence>
<evidence type="ECO:0000256" key="5">
    <source>
        <dbReference type="SAM" id="SignalP"/>
    </source>
</evidence>
<feature type="non-terminal residue" evidence="7">
    <location>
        <position position="250"/>
    </location>
</feature>
<evidence type="ECO:0000256" key="4">
    <source>
        <dbReference type="SAM" id="MobiDB-lite"/>
    </source>
</evidence>
<keyword evidence="3" id="KW-0677">Repeat</keyword>
<dbReference type="AlphaFoldDB" id="A0A0P7UCJ3"/>
<dbReference type="InterPro" id="IPR001611">
    <property type="entry name" value="Leu-rich_rpt"/>
</dbReference>
<evidence type="ECO:0000256" key="1">
    <source>
        <dbReference type="ARBA" id="ARBA00022614"/>
    </source>
</evidence>
<evidence type="ECO:0000259" key="6">
    <source>
        <dbReference type="SMART" id="SM00082"/>
    </source>
</evidence>
<dbReference type="Pfam" id="PF13855">
    <property type="entry name" value="LRR_8"/>
    <property type="match status" value="1"/>
</dbReference>
<feature type="signal peptide" evidence="5">
    <location>
        <begin position="1"/>
        <end position="21"/>
    </location>
</feature>
<dbReference type="GO" id="GO:0005886">
    <property type="term" value="C:plasma membrane"/>
    <property type="evidence" value="ECO:0007669"/>
    <property type="project" value="TreeGrafter"/>
</dbReference>
<accession>A0A0P7UCJ3</accession>
<evidence type="ECO:0000256" key="2">
    <source>
        <dbReference type="ARBA" id="ARBA00022729"/>
    </source>
</evidence>
<dbReference type="STRING" id="113540.ENSSFOP00015037253"/>
<dbReference type="PANTHER" id="PTHR24369">
    <property type="entry name" value="ANTIGEN BSP, PUTATIVE-RELATED"/>
    <property type="match status" value="1"/>
</dbReference>
<feature type="region of interest" description="Disordered" evidence="4">
    <location>
        <begin position="23"/>
        <end position="44"/>
    </location>
</feature>
<dbReference type="SUPFAM" id="SSF52058">
    <property type="entry name" value="L domain-like"/>
    <property type="match status" value="1"/>
</dbReference>
<dbReference type="Gene3D" id="3.80.10.10">
    <property type="entry name" value="Ribonuclease Inhibitor"/>
    <property type="match status" value="1"/>
</dbReference>
<dbReference type="EMBL" id="JARO02015106">
    <property type="protein sequence ID" value="KPP57916.1"/>
    <property type="molecule type" value="Genomic_DNA"/>
</dbReference>
<dbReference type="SMART" id="SM00369">
    <property type="entry name" value="LRR_TYP"/>
    <property type="match status" value="3"/>
</dbReference>
<name>A0A0P7UCJ3_SCLFO</name>
<proteinExistence type="predicted"/>
<gene>
    <name evidence="7" type="ORF">Z043_124311</name>
</gene>
<sequence length="250" mass="28203">MRATAALLMLLLWGSVALGRARRGERRGKARGGTRKGTGKRSATECKEYTEAGQTYLDCQDRHLTAVPTGWRGQVDHLILARNKIQTLPDNAFVHFKGLKSLDVQQNQLAGIEARAFAGLNQLTTLLLQHNHLRLLSEEALLPMPRLAYLRLYDNPWDCQCQLDSLVRTLQVPSKRNLGNYAKCAEPPALRGRRLKKVRPELLCPELEGNVLQEPREHSLDRTPIKSHLDVTSICHTYAIPTPFLDCQNR</sequence>
<feature type="chain" id="PRO_5006143232" description="LRRCT domain-containing protein" evidence="5">
    <location>
        <begin position="22"/>
        <end position="250"/>
    </location>
</feature>
<evidence type="ECO:0000256" key="3">
    <source>
        <dbReference type="ARBA" id="ARBA00022737"/>
    </source>
</evidence>
<dbReference type="PROSITE" id="PS51450">
    <property type="entry name" value="LRR"/>
    <property type="match status" value="1"/>
</dbReference>
<dbReference type="InterPro" id="IPR050541">
    <property type="entry name" value="LRR_TM_domain-containing"/>
</dbReference>
<keyword evidence="1" id="KW-0433">Leucine-rich repeat</keyword>
<organism evidence="7 8">
    <name type="scientific">Scleropages formosus</name>
    <name type="common">Asian bonytongue</name>
    <name type="synonym">Osteoglossum formosum</name>
    <dbReference type="NCBI Taxonomy" id="113540"/>
    <lineage>
        <taxon>Eukaryota</taxon>
        <taxon>Metazoa</taxon>
        <taxon>Chordata</taxon>
        <taxon>Craniata</taxon>
        <taxon>Vertebrata</taxon>
        <taxon>Euteleostomi</taxon>
        <taxon>Actinopterygii</taxon>
        <taxon>Neopterygii</taxon>
        <taxon>Teleostei</taxon>
        <taxon>Osteoglossocephala</taxon>
        <taxon>Osteoglossomorpha</taxon>
        <taxon>Osteoglossiformes</taxon>
        <taxon>Osteoglossidae</taxon>
        <taxon>Scleropages</taxon>
    </lineage>
</organism>
<reference evidence="7 8" key="1">
    <citation type="submission" date="2015-08" db="EMBL/GenBank/DDBJ databases">
        <title>The genome of the Asian arowana (Scleropages formosus).</title>
        <authorList>
            <person name="Tan M.H."/>
            <person name="Gan H.M."/>
            <person name="Croft L.J."/>
            <person name="Austin C.M."/>
        </authorList>
    </citation>
    <scope>NUCLEOTIDE SEQUENCE [LARGE SCALE GENOMIC DNA]</scope>
    <source>
        <strain evidence="7">Aro1</strain>
    </source>
</reference>
<keyword evidence="2 5" id="KW-0732">Signal</keyword>
<feature type="domain" description="LRRCT" evidence="6">
    <location>
        <begin position="155"/>
        <end position="205"/>
    </location>
</feature>
<dbReference type="InterPro" id="IPR003591">
    <property type="entry name" value="Leu-rich_rpt_typical-subtyp"/>
</dbReference>
<dbReference type="InterPro" id="IPR000483">
    <property type="entry name" value="Cys-rich_flank_reg_C"/>
</dbReference>